<keyword evidence="3" id="KW-0812">Transmembrane</keyword>
<evidence type="ECO:0000256" key="8">
    <source>
        <dbReference type="ARBA" id="ARBA00023008"/>
    </source>
</evidence>
<evidence type="ECO:0000256" key="11">
    <source>
        <dbReference type="ARBA" id="ARBA00023180"/>
    </source>
</evidence>
<comment type="subcellular location">
    <subcellularLocation>
        <location evidence="1">Membrane</location>
        <topology evidence="1">Single-pass type I membrane protein</topology>
    </subcellularLocation>
</comment>
<keyword evidence="6" id="KW-0249">Electron transport</keyword>
<keyword evidence="4" id="KW-0479">Metal-binding</keyword>
<dbReference type="FunFam" id="2.60.40.420:FF:000067">
    <property type="entry name" value="Cupredoxin superfamily protein"/>
    <property type="match status" value="1"/>
</dbReference>
<organism evidence="13 14">
    <name type="scientific">Asparagus officinalis</name>
    <name type="common">Garden asparagus</name>
    <dbReference type="NCBI Taxonomy" id="4686"/>
    <lineage>
        <taxon>Eukaryota</taxon>
        <taxon>Viridiplantae</taxon>
        <taxon>Streptophyta</taxon>
        <taxon>Embryophyta</taxon>
        <taxon>Tracheophyta</taxon>
        <taxon>Spermatophyta</taxon>
        <taxon>Magnoliopsida</taxon>
        <taxon>Liliopsida</taxon>
        <taxon>Asparagales</taxon>
        <taxon>Asparagaceae</taxon>
        <taxon>Asparagoideae</taxon>
        <taxon>Asparagus</taxon>
    </lineage>
</organism>
<keyword evidence="2" id="KW-0813">Transport</keyword>
<dbReference type="InterPro" id="IPR008972">
    <property type="entry name" value="Cupredoxin"/>
</dbReference>
<dbReference type="PANTHER" id="PTHR33021:SF408">
    <property type="entry name" value="PHYTOCYANIN DOMAIN-CONTAINING PROTEIN"/>
    <property type="match status" value="1"/>
</dbReference>
<evidence type="ECO:0000256" key="4">
    <source>
        <dbReference type="ARBA" id="ARBA00022723"/>
    </source>
</evidence>
<dbReference type="CDD" id="cd04216">
    <property type="entry name" value="Phytocyanin"/>
    <property type="match status" value="1"/>
</dbReference>
<reference evidence="14" key="1">
    <citation type="journal article" date="2017" name="Nat. Commun.">
        <title>The asparagus genome sheds light on the origin and evolution of a young Y chromosome.</title>
        <authorList>
            <person name="Harkess A."/>
            <person name="Zhou J."/>
            <person name="Xu C."/>
            <person name="Bowers J.E."/>
            <person name="Van der Hulst R."/>
            <person name="Ayyampalayam S."/>
            <person name="Mercati F."/>
            <person name="Riccardi P."/>
            <person name="McKain M.R."/>
            <person name="Kakrana A."/>
            <person name="Tang H."/>
            <person name="Ray J."/>
            <person name="Groenendijk J."/>
            <person name="Arikit S."/>
            <person name="Mathioni S.M."/>
            <person name="Nakano M."/>
            <person name="Shan H."/>
            <person name="Telgmann-Rauber A."/>
            <person name="Kanno A."/>
            <person name="Yue Z."/>
            <person name="Chen H."/>
            <person name="Li W."/>
            <person name="Chen Y."/>
            <person name="Xu X."/>
            <person name="Zhang Y."/>
            <person name="Luo S."/>
            <person name="Chen H."/>
            <person name="Gao J."/>
            <person name="Mao Z."/>
            <person name="Pires J.C."/>
            <person name="Luo M."/>
            <person name="Kudrna D."/>
            <person name="Wing R.A."/>
            <person name="Meyers B.C."/>
            <person name="Yi K."/>
            <person name="Kong H."/>
            <person name="Lavrijsen P."/>
            <person name="Sunseri F."/>
            <person name="Falavigna A."/>
            <person name="Ye Y."/>
            <person name="Leebens-Mack J.H."/>
            <person name="Chen G."/>
        </authorList>
    </citation>
    <scope>NUCLEOTIDE SEQUENCE [LARGE SCALE GENOMIC DNA]</scope>
    <source>
        <strain evidence="14">cv. DH0086</strain>
    </source>
</reference>
<feature type="domain" description="Phytocyanin" evidence="12">
    <location>
        <begin position="1"/>
        <end position="40"/>
    </location>
</feature>
<evidence type="ECO:0000256" key="10">
    <source>
        <dbReference type="ARBA" id="ARBA00023157"/>
    </source>
</evidence>
<accession>A0A5P1FA34</accession>
<dbReference type="GO" id="GO:0046872">
    <property type="term" value="F:metal ion binding"/>
    <property type="evidence" value="ECO:0007669"/>
    <property type="project" value="UniProtKB-KW"/>
</dbReference>
<dbReference type="Proteomes" id="UP000243459">
    <property type="component" value="Chromosome 3"/>
</dbReference>
<evidence type="ECO:0000256" key="9">
    <source>
        <dbReference type="ARBA" id="ARBA00023136"/>
    </source>
</evidence>
<dbReference type="PANTHER" id="PTHR33021">
    <property type="entry name" value="BLUE COPPER PROTEIN"/>
    <property type="match status" value="1"/>
</dbReference>
<dbReference type="GO" id="GO:0009610">
    <property type="term" value="P:response to symbiotic fungus"/>
    <property type="evidence" value="ECO:0007669"/>
    <property type="project" value="UniProtKB-ARBA"/>
</dbReference>
<name>A0A5P1FA34_ASPOF</name>
<evidence type="ECO:0000256" key="3">
    <source>
        <dbReference type="ARBA" id="ARBA00022692"/>
    </source>
</evidence>
<evidence type="ECO:0000256" key="5">
    <source>
        <dbReference type="ARBA" id="ARBA00022729"/>
    </source>
</evidence>
<dbReference type="AlphaFoldDB" id="A0A5P1FA34"/>
<evidence type="ECO:0000259" key="12">
    <source>
        <dbReference type="PROSITE" id="PS51485"/>
    </source>
</evidence>
<evidence type="ECO:0000256" key="7">
    <source>
        <dbReference type="ARBA" id="ARBA00022989"/>
    </source>
</evidence>
<evidence type="ECO:0000313" key="13">
    <source>
        <dbReference type="EMBL" id="ONK74277.1"/>
    </source>
</evidence>
<dbReference type="Gramene" id="ONK74277">
    <property type="protein sequence ID" value="ONK74277"/>
    <property type="gene ID" value="A4U43_C03F4600"/>
</dbReference>
<keyword evidence="10" id="KW-1015">Disulfide bond</keyword>
<gene>
    <name evidence="13" type="ORF">A4U43_C03F4600</name>
</gene>
<evidence type="ECO:0000256" key="1">
    <source>
        <dbReference type="ARBA" id="ARBA00004479"/>
    </source>
</evidence>
<keyword evidence="5" id="KW-0732">Signal</keyword>
<protein>
    <recommendedName>
        <fullName evidence="12">Phytocyanin domain-containing protein</fullName>
    </recommendedName>
</protein>
<dbReference type="InterPro" id="IPR003245">
    <property type="entry name" value="Phytocyanin_dom"/>
</dbReference>
<dbReference type="GO" id="GO:0009055">
    <property type="term" value="F:electron transfer activity"/>
    <property type="evidence" value="ECO:0007669"/>
    <property type="project" value="InterPro"/>
</dbReference>
<dbReference type="PROSITE" id="PS51485">
    <property type="entry name" value="PHYTOCYANIN"/>
    <property type="match status" value="2"/>
</dbReference>
<proteinExistence type="predicted"/>
<evidence type="ECO:0000313" key="14">
    <source>
        <dbReference type="Proteomes" id="UP000243459"/>
    </source>
</evidence>
<evidence type="ECO:0000256" key="2">
    <source>
        <dbReference type="ARBA" id="ARBA00022448"/>
    </source>
</evidence>
<sequence>MDTGYDVITLTTPGRKWYICGKAYGKHCMMGQKLFIYVKPKPYMPPKPPVGRHPIHHFVGDAFGWKFNFDYAAWARGRDFRVGDSLVFKYPRGYHNVYKVSGPEFNYCKVPQATEALTSGYDVIKLTSPGRKCFKYAVGKHDDFKVNGPDFMACIAPSESEEMATGNDVIKLSSLVFKYASDKVGGPECEHCSVPQEHEAMATRNDVVRLATPGKRWYVCGKAEASIVAPSNSLTWEAAPLTGPRKSLVGDDKGWTLNFNYTAWAEGKEFRLGEIQGIKLLTIFKDLI</sequence>
<keyword evidence="8" id="KW-0186">Copper</keyword>
<dbReference type="EMBL" id="CM007383">
    <property type="protein sequence ID" value="ONK74277.1"/>
    <property type="molecule type" value="Genomic_DNA"/>
</dbReference>
<feature type="domain" description="Phytocyanin" evidence="12">
    <location>
        <begin position="55"/>
        <end position="157"/>
    </location>
</feature>
<keyword evidence="7" id="KW-1133">Transmembrane helix</keyword>
<dbReference type="SUPFAM" id="SSF49503">
    <property type="entry name" value="Cupredoxins"/>
    <property type="match status" value="2"/>
</dbReference>
<evidence type="ECO:0000256" key="6">
    <source>
        <dbReference type="ARBA" id="ARBA00022982"/>
    </source>
</evidence>
<dbReference type="Pfam" id="PF02298">
    <property type="entry name" value="Cu_bind_like"/>
    <property type="match status" value="1"/>
</dbReference>
<keyword evidence="9" id="KW-0472">Membrane</keyword>
<dbReference type="Gene3D" id="2.60.40.420">
    <property type="entry name" value="Cupredoxins - blue copper proteins"/>
    <property type="match status" value="2"/>
</dbReference>
<dbReference type="GO" id="GO:0005886">
    <property type="term" value="C:plasma membrane"/>
    <property type="evidence" value="ECO:0007669"/>
    <property type="project" value="TreeGrafter"/>
</dbReference>
<keyword evidence="14" id="KW-1185">Reference proteome</keyword>
<dbReference type="InterPro" id="IPR039391">
    <property type="entry name" value="Phytocyanin-like"/>
</dbReference>
<keyword evidence="11" id="KW-0325">Glycoprotein</keyword>